<name>A0A8D2AL72_SCIVU</name>
<keyword evidence="4" id="KW-0675">Receptor</keyword>
<organism evidence="9 10">
    <name type="scientific">Sciurus vulgaris</name>
    <name type="common">Eurasian red squirrel</name>
    <dbReference type="NCBI Taxonomy" id="55149"/>
    <lineage>
        <taxon>Eukaryota</taxon>
        <taxon>Metazoa</taxon>
        <taxon>Chordata</taxon>
        <taxon>Craniata</taxon>
        <taxon>Vertebrata</taxon>
        <taxon>Euteleostomi</taxon>
        <taxon>Mammalia</taxon>
        <taxon>Eutheria</taxon>
        <taxon>Euarchontoglires</taxon>
        <taxon>Glires</taxon>
        <taxon>Rodentia</taxon>
        <taxon>Sciuromorpha</taxon>
        <taxon>Sciuridae</taxon>
        <taxon>Sciurinae</taxon>
        <taxon>Sciurini</taxon>
        <taxon>Sciurus</taxon>
    </lineage>
</organism>
<dbReference type="GO" id="GO:0002250">
    <property type="term" value="P:adaptive immune response"/>
    <property type="evidence" value="ECO:0007669"/>
    <property type="project" value="UniProtKB-KW"/>
</dbReference>
<dbReference type="AlphaFoldDB" id="A0A8D2AL72"/>
<keyword evidence="10" id="KW-1185">Reference proteome</keyword>
<evidence type="ECO:0000256" key="4">
    <source>
        <dbReference type="ARBA" id="ARBA00023170"/>
    </source>
</evidence>
<keyword evidence="5" id="KW-0393">Immunoglobulin domain</keyword>
<evidence type="ECO:0000256" key="5">
    <source>
        <dbReference type="ARBA" id="ARBA00023319"/>
    </source>
</evidence>
<dbReference type="InterPro" id="IPR003599">
    <property type="entry name" value="Ig_sub"/>
</dbReference>
<evidence type="ECO:0000313" key="10">
    <source>
        <dbReference type="Proteomes" id="UP000694564"/>
    </source>
</evidence>
<protein>
    <submittedName>
        <fullName evidence="9">T cell receptor alpha variable 5</fullName>
    </submittedName>
</protein>
<gene>
    <name evidence="9" type="primary">TRAV5</name>
</gene>
<feature type="chain" id="PRO_5034969702" evidence="7">
    <location>
        <begin position="23"/>
        <end position="142"/>
    </location>
</feature>
<evidence type="ECO:0000256" key="6">
    <source>
        <dbReference type="ARBA" id="ARBA00043266"/>
    </source>
</evidence>
<feature type="domain" description="Ig-like" evidence="8">
    <location>
        <begin position="23"/>
        <end position="113"/>
    </location>
</feature>
<dbReference type="GeneTree" id="ENSGT00940000159469"/>
<evidence type="ECO:0000256" key="2">
    <source>
        <dbReference type="ARBA" id="ARBA00022859"/>
    </source>
</evidence>
<reference evidence="9" key="2">
    <citation type="submission" date="2025-09" db="UniProtKB">
        <authorList>
            <consortium name="Ensembl"/>
        </authorList>
    </citation>
    <scope>IDENTIFICATION</scope>
</reference>
<dbReference type="InterPro" id="IPR013106">
    <property type="entry name" value="Ig_V-set"/>
</dbReference>
<proteinExistence type="predicted"/>
<evidence type="ECO:0000313" key="9">
    <source>
        <dbReference type="Ensembl" id="ENSSVLP00005000650.1"/>
    </source>
</evidence>
<dbReference type="PROSITE" id="PS50835">
    <property type="entry name" value="IG_LIKE"/>
    <property type="match status" value="1"/>
</dbReference>
<dbReference type="PANTHER" id="PTHR19343:SF14">
    <property type="entry name" value="IG-LIKE DOMAIN-CONTAINING PROTEIN-RELATED"/>
    <property type="match status" value="1"/>
</dbReference>
<dbReference type="GO" id="GO:0042605">
    <property type="term" value="F:peptide antigen binding"/>
    <property type="evidence" value="ECO:0007669"/>
    <property type="project" value="TreeGrafter"/>
</dbReference>
<feature type="signal peptide" evidence="7">
    <location>
        <begin position="1"/>
        <end position="22"/>
    </location>
</feature>
<dbReference type="InterPro" id="IPR013783">
    <property type="entry name" value="Ig-like_fold"/>
</dbReference>
<dbReference type="SMART" id="SM00406">
    <property type="entry name" value="IGv"/>
    <property type="match status" value="1"/>
</dbReference>
<reference evidence="9" key="1">
    <citation type="submission" date="2025-08" db="UniProtKB">
        <authorList>
            <consortium name="Ensembl"/>
        </authorList>
    </citation>
    <scope>IDENTIFICATION</scope>
</reference>
<dbReference type="InterPro" id="IPR036179">
    <property type="entry name" value="Ig-like_dom_sf"/>
</dbReference>
<dbReference type="PANTHER" id="PTHR19343">
    <property type="entry name" value="T CELL RECEPTOR ALPHA VARIABLE 1-2"/>
    <property type="match status" value="1"/>
</dbReference>
<accession>A0A8D2AL72</accession>
<keyword evidence="3" id="KW-1064">Adaptive immunity</keyword>
<dbReference type="Pfam" id="PF07686">
    <property type="entry name" value="V-set"/>
    <property type="match status" value="1"/>
</dbReference>
<dbReference type="SUPFAM" id="SSF48726">
    <property type="entry name" value="Immunoglobulin"/>
    <property type="match status" value="1"/>
</dbReference>
<evidence type="ECO:0000256" key="3">
    <source>
        <dbReference type="ARBA" id="ARBA00023130"/>
    </source>
</evidence>
<dbReference type="GO" id="GO:0042101">
    <property type="term" value="C:T cell receptor complex"/>
    <property type="evidence" value="ECO:0007669"/>
    <property type="project" value="UniProtKB-KW"/>
</dbReference>
<dbReference type="Proteomes" id="UP000694564">
    <property type="component" value="Chromosome 2"/>
</dbReference>
<dbReference type="Gene3D" id="2.60.40.10">
    <property type="entry name" value="Immunoglobulins"/>
    <property type="match status" value="1"/>
</dbReference>
<keyword evidence="6" id="KW-1279">T cell receptor</keyword>
<sequence length="142" mass="16070">MKTLPGPLFLFLWLQLDCVSRGEKVEQRPSFLSVQEGDSGVIHCTYTDSASTSFFWYKQQPGAGLQLLMQIFSSMEKKQDQRLTVLLSKKDKHLSLNITAAHPRDSATYFCAARAQCSTGTCILYQTCRRAEDTLFFSSLRT</sequence>
<dbReference type="Ensembl" id="ENSSVLT00005000728.1">
    <property type="protein sequence ID" value="ENSSVLP00005000650.1"/>
    <property type="gene ID" value="ENSSVLG00005000581.1"/>
</dbReference>
<evidence type="ECO:0000256" key="1">
    <source>
        <dbReference type="ARBA" id="ARBA00022729"/>
    </source>
</evidence>
<dbReference type="InterPro" id="IPR051006">
    <property type="entry name" value="TCR_variable_domain"/>
</dbReference>
<evidence type="ECO:0000256" key="7">
    <source>
        <dbReference type="SAM" id="SignalP"/>
    </source>
</evidence>
<evidence type="ECO:0000259" key="8">
    <source>
        <dbReference type="PROSITE" id="PS50835"/>
    </source>
</evidence>
<dbReference type="SMART" id="SM00409">
    <property type="entry name" value="IG"/>
    <property type="match status" value="1"/>
</dbReference>
<keyword evidence="1 7" id="KW-0732">Signal</keyword>
<dbReference type="InterPro" id="IPR007110">
    <property type="entry name" value="Ig-like_dom"/>
</dbReference>
<dbReference type="OrthoDB" id="8947657at2759"/>
<keyword evidence="2" id="KW-0391">Immunity</keyword>